<dbReference type="InterPro" id="IPR015915">
    <property type="entry name" value="Kelch-typ_b-propeller"/>
</dbReference>
<accession>A0AAV9NLF7</accession>
<reference evidence="18 19" key="1">
    <citation type="submission" date="2023-08" db="EMBL/GenBank/DDBJ databases">
        <title>Black Yeasts Isolated from many extreme environments.</title>
        <authorList>
            <person name="Coleine C."/>
            <person name="Stajich J.E."/>
            <person name="Selbmann L."/>
        </authorList>
    </citation>
    <scope>NUCLEOTIDE SEQUENCE [LARGE SCALE GENOMIC DNA]</scope>
    <source>
        <strain evidence="18 19">CCFEE 5792</strain>
    </source>
</reference>
<evidence type="ECO:0000256" key="4">
    <source>
        <dbReference type="ARBA" id="ARBA00012155"/>
    </source>
</evidence>
<feature type="compositionally biased region" description="Pro residues" evidence="16">
    <location>
        <begin position="982"/>
        <end position="996"/>
    </location>
</feature>
<keyword evidence="8" id="KW-0808">Transferase</keyword>
<name>A0AAV9NLF7_9EURO</name>
<sequence length="1189" mass="132173">MTSPVNAPAMEPDDEIAMERNAGLIMGTNNSSIVSKRSVEKLYLPQPHFYRYFVKKPQRRSPTINRGYWLRMRAIDWVVRQFLERPSSQRKVILNLGCGYDPIPFQWLAQYREICDNTKFIDIDFKELMLSKREIILNTPKMKDLLSNPTASTGNDVLIDSEEYAAIGCDLRNPRRLERLLKTVADIDQCLVLCVAEVSITYMSVEDSDALIAWTTTLSPDVTFCLLEQQSPDRADNPFTATMLKHFAKLNTPLRSVLTYPGCHTQILRFQTAGYLQTEVQNLWELWADPRFLSPTQRMSLDEVEPFDEWEEFALFASHYCLIVAQTGPEPLIPEQPKSRRASIDSFASDMSTRTVSPYGRQSQWFAYTYSQNPEKEGRTHHASAFFIPNEDAVGIFGGIGQQNRLSTTSVYTSADNKDMVFPVLPPEDIGARSCHTITTLGNDQNILVGGRASPSAPMRDCWLQTGPKWQRIQDLPEPRFRHRACAVVLPHNQYGVVIYGGRTSPTKVAIDVLLWDHQNGWQKLKSLRGDPMPRFGASFVRLGYNHGLLFGGMRQDGVICQGLWRWRLTIRDNVVAGISFKTSSALDTSAGVFPWLARLGASYSVIRNELLLIGGVAKQGCIPKDYEILSILGSFSAFGEYEKEMDLRVACVIPKKDPDVPRPFLIGHSTHRTTKETTIIIGGGAVCFSFGAYFNPGCWLLYDREAGVSSNWALLKPNSSKATKKPARKEGVIHAPTLVDSVSPLESNFLTILREGKPRLLTGLDLGPCINLWTPSYLLSKISSSQNIVVHSAKSRSMNFQRKDFSYTTLTFHNFIKILESNPDAHLYLRSLSGTNPTQSPANFADDWPSIADDVHLDPCLDFIRRNKHSSPLRISANVNMWLHYDVMANVLFQIRGTRKLILFPPEDIKHLAFPAGSTTSTLDILEPSQHPGRGEDQLKPIPDTHPHIAILRPGDALFIPPLWSHTGTPLPVVPNTPATPASPPPPPQLTPDPTPTTSSTAANDPANSHINISLNVFFRSLSSSKYPAGRDVYGNRDLAAYEDGRRDLERIVRRFISHAANANNNTTNSKAIPHHPATKPEAKISTANNPRQENGTAAPAPGPTPTTPAIHIQTPSSGADVKDQDQTGDSTIQANSSASTSASASAAVNDNDNNEDESLFGEGIPKALTKAYLERLADELRERAERL</sequence>
<evidence type="ECO:0000256" key="16">
    <source>
        <dbReference type="SAM" id="MobiDB-lite"/>
    </source>
</evidence>
<dbReference type="EC" id="2.3.1.231" evidence="4"/>
<dbReference type="EC" id="2.1.1.290" evidence="5"/>
<comment type="similarity">
    <text evidence="3">Belongs to the methyltransferase superfamily. LCMT family.</text>
</comment>
<keyword evidence="7" id="KW-0489">Methyltransferase</keyword>
<dbReference type="Pfam" id="PF04072">
    <property type="entry name" value="LCM"/>
    <property type="match status" value="1"/>
</dbReference>
<evidence type="ECO:0000256" key="7">
    <source>
        <dbReference type="ARBA" id="ARBA00022603"/>
    </source>
</evidence>
<keyword evidence="10" id="KW-0819">tRNA processing</keyword>
<feature type="compositionally biased region" description="Basic and acidic residues" evidence="16">
    <location>
        <begin position="934"/>
        <end position="948"/>
    </location>
</feature>
<organism evidence="18 19">
    <name type="scientific">Exophiala bonariae</name>
    <dbReference type="NCBI Taxonomy" id="1690606"/>
    <lineage>
        <taxon>Eukaryota</taxon>
        <taxon>Fungi</taxon>
        <taxon>Dikarya</taxon>
        <taxon>Ascomycota</taxon>
        <taxon>Pezizomycotina</taxon>
        <taxon>Eurotiomycetes</taxon>
        <taxon>Chaetothyriomycetidae</taxon>
        <taxon>Chaetothyriales</taxon>
        <taxon>Herpotrichiellaceae</taxon>
        <taxon>Exophiala</taxon>
    </lineage>
</organism>
<feature type="compositionally biased region" description="Low complexity" evidence="16">
    <location>
        <begin position="997"/>
        <end position="1008"/>
    </location>
</feature>
<dbReference type="GO" id="GO:0031591">
    <property type="term" value="P:wybutosine biosynthetic process"/>
    <property type="evidence" value="ECO:0007669"/>
    <property type="project" value="TreeGrafter"/>
</dbReference>
<dbReference type="AlphaFoldDB" id="A0AAV9NLF7"/>
<dbReference type="Gene3D" id="2.60.120.650">
    <property type="entry name" value="Cupin"/>
    <property type="match status" value="1"/>
</dbReference>
<dbReference type="PANTHER" id="PTHR46529">
    <property type="entry name" value="TRNA WYBUTOSINE-SYNTHESIZING PROTEIN 4"/>
    <property type="match status" value="1"/>
</dbReference>
<dbReference type="GO" id="GO:0030488">
    <property type="term" value="P:tRNA methylation"/>
    <property type="evidence" value="ECO:0007669"/>
    <property type="project" value="TreeGrafter"/>
</dbReference>
<dbReference type="InterPro" id="IPR007213">
    <property type="entry name" value="Ppm1/Ppm2/Tcmp"/>
</dbReference>
<evidence type="ECO:0000313" key="19">
    <source>
        <dbReference type="Proteomes" id="UP001358417"/>
    </source>
</evidence>
<evidence type="ECO:0000256" key="6">
    <source>
        <dbReference type="ARBA" id="ARBA00018045"/>
    </source>
</evidence>
<dbReference type="InterPro" id="IPR029063">
    <property type="entry name" value="SAM-dependent_MTases_sf"/>
</dbReference>
<feature type="domain" description="JmjC" evidence="17">
    <location>
        <begin position="837"/>
        <end position="1037"/>
    </location>
</feature>
<dbReference type="Gene3D" id="2.120.10.80">
    <property type="entry name" value="Kelch-type beta propeller"/>
    <property type="match status" value="1"/>
</dbReference>
<dbReference type="GeneID" id="89977811"/>
<dbReference type="Pfam" id="PF13418">
    <property type="entry name" value="Beta-prop_TYW4"/>
    <property type="match status" value="1"/>
</dbReference>
<comment type="pathway">
    <text evidence="2">tRNA modification; wybutosine-tRNA(Phe) biosynthesis.</text>
</comment>
<keyword evidence="19" id="KW-1185">Reference proteome</keyword>
<dbReference type="PROSITE" id="PS51184">
    <property type="entry name" value="JMJC"/>
    <property type="match status" value="1"/>
</dbReference>
<dbReference type="Gene3D" id="3.40.50.150">
    <property type="entry name" value="Vaccinia Virus protein VP39"/>
    <property type="match status" value="1"/>
</dbReference>
<comment type="catalytic activity">
    <reaction evidence="15">
        <text>7-[(3S)-(3-amino-3-methoxycarbonyl)propyl]wyosine(37) in tRNA(Phe) + S-adenosyl-L-methionine + CO2 = wybutosine(37) in tRNA(Phe) + S-adenosyl-L-homocysteine + 2 H(+)</text>
        <dbReference type="Rhea" id="RHEA:37119"/>
        <dbReference type="Rhea" id="RHEA-COMP:11844"/>
        <dbReference type="Rhea" id="RHEA-COMP:11847"/>
        <dbReference type="ChEBI" id="CHEBI:15378"/>
        <dbReference type="ChEBI" id="CHEBI:16526"/>
        <dbReference type="ChEBI" id="CHEBI:57856"/>
        <dbReference type="ChEBI" id="CHEBI:59789"/>
        <dbReference type="ChEBI" id="CHEBI:73544"/>
        <dbReference type="ChEBI" id="CHEBI:74275"/>
        <dbReference type="EC" id="2.3.1.231"/>
    </reaction>
</comment>
<feature type="compositionally biased region" description="Polar residues" evidence="16">
    <location>
        <begin position="1087"/>
        <end position="1096"/>
    </location>
</feature>
<proteinExistence type="inferred from homology"/>
<evidence type="ECO:0000259" key="17">
    <source>
        <dbReference type="PROSITE" id="PS51184"/>
    </source>
</evidence>
<gene>
    <name evidence="18" type="ORF">LTR84_009653</name>
</gene>
<feature type="region of interest" description="Disordered" evidence="16">
    <location>
        <begin position="922"/>
        <end position="948"/>
    </location>
</feature>
<dbReference type="InterPro" id="IPR041667">
    <property type="entry name" value="Cupin_8"/>
</dbReference>
<evidence type="ECO:0000256" key="10">
    <source>
        <dbReference type="ARBA" id="ARBA00022694"/>
    </source>
</evidence>
<evidence type="ECO:0000256" key="5">
    <source>
        <dbReference type="ARBA" id="ARBA00012779"/>
    </source>
</evidence>
<feature type="region of interest" description="Disordered" evidence="16">
    <location>
        <begin position="1064"/>
        <end position="1166"/>
    </location>
</feature>
<dbReference type="Pfam" id="PF13621">
    <property type="entry name" value="Cupin_8"/>
    <property type="match status" value="1"/>
</dbReference>
<dbReference type="SUPFAM" id="SSF53335">
    <property type="entry name" value="S-adenosyl-L-methionine-dependent methyltransferases"/>
    <property type="match status" value="1"/>
</dbReference>
<evidence type="ECO:0000256" key="14">
    <source>
        <dbReference type="ARBA" id="ARBA00030847"/>
    </source>
</evidence>
<evidence type="ECO:0000256" key="9">
    <source>
        <dbReference type="ARBA" id="ARBA00022691"/>
    </source>
</evidence>
<dbReference type="GO" id="GO:0008175">
    <property type="term" value="F:tRNA methyltransferase activity"/>
    <property type="evidence" value="ECO:0007669"/>
    <property type="project" value="TreeGrafter"/>
</dbReference>
<feature type="compositionally biased region" description="Low complexity" evidence="16">
    <location>
        <begin position="1136"/>
        <end position="1153"/>
    </location>
</feature>
<evidence type="ECO:0000256" key="12">
    <source>
        <dbReference type="ARBA" id="ARBA00029750"/>
    </source>
</evidence>
<evidence type="ECO:0000313" key="18">
    <source>
        <dbReference type="EMBL" id="KAK5059770.1"/>
    </source>
</evidence>
<dbReference type="SUPFAM" id="SSF51197">
    <property type="entry name" value="Clavaminate synthase-like"/>
    <property type="match status" value="1"/>
</dbReference>
<comment type="function">
    <text evidence="11">Probable S-adenosyl-L-methionine-dependent methyltransferase that acts as a component of the wybutosine biosynthesis pathway. Wybutosine is a hyper modified guanosine with a tricyclic base found at the 3'-position adjacent to the anticodon of eukaryotic phenylalanine tRNA. May methylate the carboxyl group of leucine residues to form alpha-leucine ester residues.</text>
</comment>
<evidence type="ECO:0000256" key="11">
    <source>
        <dbReference type="ARBA" id="ARBA00025588"/>
    </source>
</evidence>
<dbReference type="RefSeq" id="XP_064709591.1">
    <property type="nucleotide sequence ID" value="XM_064853192.1"/>
</dbReference>
<dbReference type="Proteomes" id="UP001358417">
    <property type="component" value="Unassembled WGS sequence"/>
</dbReference>
<dbReference type="EMBL" id="JAVRRD010000004">
    <property type="protein sequence ID" value="KAK5059770.1"/>
    <property type="molecule type" value="Genomic_DNA"/>
</dbReference>
<evidence type="ECO:0000256" key="1">
    <source>
        <dbReference type="ARBA" id="ARBA00001806"/>
    </source>
</evidence>
<dbReference type="PANTHER" id="PTHR46529:SF1">
    <property type="entry name" value="TRNA WYBUTOSINE-SYNTHESIZING PROTEIN 4"/>
    <property type="match status" value="1"/>
</dbReference>
<evidence type="ECO:0000256" key="13">
    <source>
        <dbReference type="ARBA" id="ARBA00030231"/>
    </source>
</evidence>
<comment type="caution">
    <text evidence="18">The sequence shown here is derived from an EMBL/GenBank/DDBJ whole genome shotgun (WGS) entry which is preliminary data.</text>
</comment>
<evidence type="ECO:0000256" key="3">
    <source>
        <dbReference type="ARBA" id="ARBA00010703"/>
    </source>
</evidence>
<dbReference type="InterPro" id="IPR003347">
    <property type="entry name" value="JmjC_dom"/>
</dbReference>
<comment type="catalytic activity">
    <reaction evidence="1">
        <text>7-[(3S)-3-amino-3-carboxypropyl]wyosine(37) in tRNA(Phe) + S-adenosyl-L-methionine = 7-[(3S)-(3-amino-3-methoxycarbonyl)propyl]wyosine(37) in tRNA(Phe) + S-adenosyl-L-homocysteine</text>
        <dbReference type="Rhea" id="RHEA:36903"/>
        <dbReference type="Rhea" id="RHEA-COMP:10379"/>
        <dbReference type="Rhea" id="RHEA-COMP:11844"/>
        <dbReference type="ChEBI" id="CHEBI:57856"/>
        <dbReference type="ChEBI" id="CHEBI:59789"/>
        <dbReference type="ChEBI" id="CHEBI:73543"/>
        <dbReference type="ChEBI" id="CHEBI:74275"/>
        <dbReference type="EC" id="2.1.1.290"/>
    </reaction>
</comment>
<dbReference type="SUPFAM" id="SSF117281">
    <property type="entry name" value="Kelch motif"/>
    <property type="match status" value="1"/>
</dbReference>
<feature type="compositionally biased region" description="Low complexity" evidence="16">
    <location>
        <begin position="972"/>
        <end position="981"/>
    </location>
</feature>
<evidence type="ECO:0000256" key="2">
    <source>
        <dbReference type="ARBA" id="ARBA00004797"/>
    </source>
</evidence>
<keyword evidence="9" id="KW-0949">S-adenosyl-L-methionine</keyword>
<evidence type="ECO:0000256" key="15">
    <source>
        <dbReference type="ARBA" id="ARBA00049250"/>
    </source>
</evidence>
<feature type="region of interest" description="Disordered" evidence="16">
    <location>
        <begin position="972"/>
        <end position="1008"/>
    </location>
</feature>
<protein>
    <recommendedName>
        <fullName evidence="6">tRNA wybutosine-synthesizing protein 4</fullName>
        <ecNumber evidence="5">2.1.1.290</ecNumber>
        <ecNumber evidence="4">2.3.1.231</ecNumber>
    </recommendedName>
    <alternativeName>
        <fullName evidence="13">Leucine carboxyl methyltransferase 2</fullName>
    </alternativeName>
    <alternativeName>
        <fullName evidence="14">tRNA(Phe) (7-(3-amino-3-(methoxycarbonyl)propyl)wyosine(37)-N)-methoxycarbonyltransferase</fullName>
    </alternativeName>
    <alternativeName>
        <fullName evidence="12">tRNA(Phe) (7-(3-amino-3-carboxypropyl)wyosine(37)-O)-methyltransferase</fullName>
    </alternativeName>
</protein>
<evidence type="ECO:0000256" key="8">
    <source>
        <dbReference type="ARBA" id="ARBA00022679"/>
    </source>
</evidence>